<dbReference type="PANTHER" id="PTHR42648:SF28">
    <property type="entry name" value="TRANSPOSON-ENCODED PROTEIN WITH RIBONUCLEASE H-LIKE AND RETROVIRUS ZINC FINGER-LIKE DOMAINS"/>
    <property type="match status" value="1"/>
</dbReference>
<dbReference type="InterPro" id="IPR012337">
    <property type="entry name" value="RNaseH-like_sf"/>
</dbReference>
<dbReference type="Gene3D" id="3.30.420.10">
    <property type="entry name" value="Ribonuclease H-like superfamily/Ribonuclease H"/>
    <property type="match status" value="1"/>
</dbReference>
<dbReference type="PANTHER" id="PTHR42648">
    <property type="entry name" value="TRANSPOSASE, PUTATIVE-RELATED"/>
    <property type="match status" value="1"/>
</dbReference>
<evidence type="ECO:0000259" key="7">
    <source>
        <dbReference type="PROSITE" id="PS50158"/>
    </source>
</evidence>
<feature type="domain" description="Integrase catalytic" evidence="8">
    <location>
        <begin position="462"/>
        <end position="639"/>
    </location>
</feature>
<evidence type="ECO:0000256" key="2">
    <source>
        <dbReference type="ARBA" id="ARBA00022723"/>
    </source>
</evidence>
<dbReference type="Pfam" id="PF00665">
    <property type="entry name" value="rve"/>
    <property type="match status" value="1"/>
</dbReference>
<proteinExistence type="predicted"/>
<dbReference type="SUPFAM" id="SSF56672">
    <property type="entry name" value="DNA/RNA polymerases"/>
    <property type="match status" value="1"/>
</dbReference>
<dbReference type="Pfam" id="PF07727">
    <property type="entry name" value="RVT_2"/>
    <property type="match status" value="1"/>
</dbReference>
<dbReference type="Pfam" id="PF25597">
    <property type="entry name" value="SH3_retrovirus"/>
    <property type="match status" value="1"/>
</dbReference>
<organism evidence="9 10">
    <name type="scientific">Salvia divinorum</name>
    <name type="common">Maria pastora</name>
    <name type="synonym">Diviner's sage</name>
    <dbReference type="NCBI Taxonomy" id="28513"/>
    <lineage>
        <taxon>Eukaryota</taxon>
        <taxon>Viridiplantae</taxon>
        <taxon>Streptophyta</taxon>
        <taxon>Embryophyta</taxon>
        <taxon>Tracheophyta</taxon>
        <taxon>Spermatophyta</taxon>
        <taxon>Magnoliopsida</taxon>
        <taxon>eudicotyledons</taxon>
        <taxon>Gunneridae</taxon>
        <taxon>Pentapetalae</taxon>
        <taxon>asterids</taxon>
        <taxon>lamiids</taxon>
        <taxon>Lamiales</taxon>
        <taxon>Lamiaceae</taxon>
        <taxon>Nepetoideae</taxon>
        <taxon>Mentheae</taxon>
        <taxon>Salviinae</taxon>
        <taxon>Salvia</taxon>
        <taxon>Salvia subgen. Calosphace</taxon>
    </lineage>
</organism>
<keyword evidence="10" id="KW-1185">Reference proteome</keyword>
<keyword evidence="5" id="KW-0863">Zinc-finger</keyword>
<dbReference type="InterPro" id="IPR039537">
    <property type="entry name" value="Retrotran_Ty1/copia-like"/>
</dbReference>
<evidence type="ECO:0000256" key="1">
    <source>
        <dbReference type="ARBA" id="ARBA00022670"/>
    </source>
</evidence>
<keyword evidence="5" id="KW-0862">Zinc</keyword>
<dbReference type="CDD" id="cd09272">
    <property type="entry name" value="RNase_HI_RT_Ty1"/>
    <property type="match status" value="1"/>
</dbReference>
<dbReference type="InterPro" id="IPR036875">
    <property type="entry name" value="Znf_CCHC_sf"/>
</dbReference>
<dbReference type="InterPro" id="IPR043502">
    <property type="entry name" value="DNA/RNA_pol_sf"/>
</dbReference>
<dbReference type="GO" id="GO:0004190">
    <property type="term" value="F:aspartic-type endopeptidase activity"/>
    <property type="evidence" value="ECO:0007669"/>
    <property type="project" value="UniProtKB-KW"/>
</dbReference>
<dbReference type="Pfam" id="PF22936">
    <property type="entry name" value="Pol_BBD"/>
    <property type="match status" value="1"/>
</dbReference>
<evidence type="ECO:0000259" key="8">
    <source>
        <dbReference type="PROSITE" id="PS50994"/>
    </source>
</evidence>
<dbReference type="GO" id="GO:0006508">
    <property type="term" value="P:proteolysis"/>
    <property type="evidence" value="ECO:0007669"/>
    <property type="project" value="UniProtKB-KW"/>
</dbReference>
<protein>
    <submittedName>
        <fullName evidence="9">Integrase catalytic domain-containing protein</fullName>
    </submittedName>
</protein>
<comment type="caution">
    <text evidence="9">The sequence shown here is derived from an EMBL/GenBank/DDBJ whole genome shotgun (WGS) entry which is preliminary data.</text>
</comment>
<evidence type="ECO:0000313" key="10">
    <source>
        <dbReference type="Proteomes" id="UP001567538"/>
    </source>
</evidence>
<feature type="region of interest" description="Disordered" evidence="6">
    <location>
        <begin position="728"/>
        <end position="757"/>
    </location>
</feature>
<reference evidence="9 10" key="1">
    <citation type="submission" date="2024-06" db="EMBL/GenBank/DDBJ databases">
        <title>A chromosome level genome sequence of Diviner's sage (Salvia divinorum).</title>
        <authorList>
            <person name="Ford S.A."/>
            <person name="Ro D.-K."/>
            <person name="Ness R.W."/>
            <person name="Phillips M.A."/>
        </authorList>
    </citation>
    <scope>NUCLEOTIDE SEQUENCE [LARGE SCALE GENOMIC DNA]</scope>
    <source>
        <strain evidence="9">SAF-2024a</strain>
        <tissue evidence="9">Leaf</tissue>
    </source>
</reference>
<dbReference type="Pfam" id="PF13976">
    <property type="entry name" value="gag_pre-integrs"/>
    <property type="match status" value="1"/>
</dbReference>
<dbReference type="InterPro" id="IPR054722">
    <property type="entry name" value="PolX-like_BBD"/>
</dbReference>
<sequence length="1320" mass="150634">MATARFDVEKFNGKNDFGLWRIKMKAMLVHQGLADAIRGDSKEKGVVDGDERSAFKKVEIMERAHSAIILCLSDKVLREVSKETTAAGVWLKLESLYMTKSLANRLYMKQRLYSYRFAENRTISEQLDQFNKFVDDLEDIDVSLDDEDKAIILLNALPQSYDQLKDAMLYGRETSITLLEVQSALKSKEFQKHNSGVQDSHSEALNISKYKGKKQGLKMKGGKPQQPKAKDNPQKETRECFWCKKPGHLKKNCFAWKKKIAEGQDNQEVVDLVEEVQQPLVLNVIQGDIKDSWIMDSGCSFHMSAHREWFQNLEAAQGCVLLGNDQTCQIMGIGNIKMQLDDGSSMILTEVRYIPDIKRNLISLGVLELKGCQFMSQKGIMTVLKNSQLVMKAVRKNSLYYLLGKAVVGAINVAVNDQFNTWHRRLGHVGMRAMKGLTSRGVISISEWNGEHQCEDCILGKSKKLPFKKGKHTSKAALAYAHSDLWGPAQTLSEGGGRYFLSIIDDYSRKLWVYILKEKSDAFSKFKDWCAEVELEKGSTLKCLRTDNGLEFLSADFNKFCSDKGIKRHRTVPSNPQQNGVAERMNRTILERVRCMLISSGMPRKFWAEAVTTAAVLINKCPSSAVNYHTPDGIWYGSDGDYMKLRTFGCAAYAHIKRGKLEARAQRCVFLGYQPGVQGYRLWCVEPRNHKLLTSRDVIFDEGKMPYKEVTDLRIDKDEEVARFKVELHPEDASDPEDDVGTQADPGITHEPDDNNLDNYLLARDRKRRQITPPSRYSDNNMVYYALTVAEDLESSGPNSYREAMEDADKEKWILAMQEEIQSLMKNGTWILVDRPMLHKPIGCKWVFKRKHEAADGNKVRFKARLVAKGYSQKEGIDYNEVFSPVVKHSSIRILLGVVAQNNWELQQLDVKTAFLHGDLEETIYMLQPEGFIEKGSENKVCLLKKSLYGLKQSSRQWYRRFDEAMGRIGFTKSKYDNCVYIKHKGETAIAHLLLYVDDMLVAGPCKSEIEIIKQQLQHEFEMKDLGEAKRILGMDIIRRRKTGELWLMQTEYIKKLLLRFRMSDSKGVCTPLSQQFKLSTSQRPANDKDRKEMSDIPYANIIGSIMYTMVCTRPDLSHAVSVTSRFMADHGREHWLALKWILRYLKKSANYGILYKKTEKLGEEPLVGYCDSDYAANLDNRRSQTGYIFNLYGSAISWKSNLQSVVALSTTEAEYIALTEAVKESMWLKGILKDFGIAQQSVSIHCDSNSALCLAKHHIFHERSKHIDIRMHFIRDEVEKGNVKLIKVGTDHNAADMLTKSLPAPKFSYCLELVNVMEH</sequence>
<name>A0ABD1I7L5_SALDI</name>
<dbReference type="InterPro" id="IPR013103">
    <property type="entry name" value="RVT_2"/>
</dbReference>
<dbReference type="GO" id="GO:0008270">
    <property type="term" value="F:zinc ion binding"/>
    <property type="evidence" value="ECO:0007669"/>
    <property type="project" value="UniProtKB-KW"/>
</dbReference>
<evidence type="ECO:0000256" key="6">
    <source>
        <dbReference type="SAM" id="MobiDB-lite"/>
    </source>
</evidence>
<keyword evidence="1" id="KW-0645">Protease</keyword>
<dbReference type="Pfam" id="PF14223">
    <property type="entry name" value="Retrotran_gag_2"/>
    <property type="match status" value="1"/>
</dbReference>
<evidence type="ECO:0000256" key="4">
    <source>
        <dbReference type="ARBA" id="ARBA00022801"/>
    </source>
</evidence>
<keyword evidence="4" id="KW-0378">Hydrolase</keyword>
<gene>
    <name evidence="9" type="ORF">AAHA92_07027</name>
</gene>
<feature type="domain" description="CCHC-type" evidence="7">
    <location>
        <begin position="240"/>
        <end position="253"/>
    </location>
</feature>
<dbReference type="PROSITE" id="PS50158">
    <property type="entry name" value="ZF_CCHC"/>
    <property type="match status" value="1"/>
</dbReference>
<dbReference type="InterPro" id="IPR001584">
    <property type="entry name" value="Integrase_cat-core"/>
</dbReference>
<dbReference type="InterPro" id="IPR001878">
    <property type="entry name" value="Znf_CCHC"/>
</dbReference>
<keyword evidence="2" id="KW-0479">Metal-binding</keyword>
<evidence type="ECO:0000256" key="3">
    <source>
        <dbReference type="ARBA" id="ARBA00022750"/>
    </source>
</evidence>
<feature type="region of interest" description="Disordered" evidence="6">
    <location>
        <begin position="213"/>
        <end position="235"/>
    </location>
</feature>
<dbReference type="InterPro" id="IPR036397">
    <property type="entry name" value="RNaseH_sf"/>
</dbReference>
<evidence type="ECO:0000256" key="5">
    <source>
        <dbReference type="PROSITE-ProRule" id="PRU00047"/>
    </source>
</evidence>
<keyword evidence="3" id="KW-0064">Aspartyl protease</keyword>
<accession>A0ABD1I7L5</accession>
<dbReference type="SUPFAM" id="SSF57756">
    <property type="entry name" value="Retrovirus zinc finger-like domains"/>
    <property type="match status" value="1"/>
</dbReference>
<dbReference type="EMBL" id="JBEAFC010000003">
    <property type="protein sequence ID" value="KAL1564721.1"/>
    <property type="molecule type" value="Genomic_DNA"/>
</dbReference>
<dbReference type="Proteomes" id="UP001567538">
    <property type="component" value="Unassembled WGS sequence"/>
</dbReference>
<evidence type="ECO:0000313" key="9">
    <source>
        <dbReference type="EMBL" id="KAL1564721.1"/>
    </source>
</evidence>
<dbReference type="InterPro" id="IPR057670">
    <property type="entry name" value="SH3_retrovirus"/>
</dbReference>
<dbReference type="InterPro" id="IPR025724">
    <property type="entry name" value="GAG-pre-integrase_dom"/>
</dbReference>
<dbReference type="SUPFAM" id="SSF53098">
    <property type="entry name" value="Ribonuclease H-like"/>
    <property type="match status" value="1"/>
</dbReference>
<dbReference type="PROSITE" id="PS50994">
    <property type="entry name" value="INTEGRASE"/>
    <property type="match status" value="1"/>
</dbReference>